<dbReference type="EMBL" id="NDHI03003332">
    <property type="protein sequence ID" value="PNJ84979.1"/>
    <property type="molecule type" value="Genomic_DNA"/>
</dbReference>
<gene>
    <name evidence="4" type="ORF">CR201_G0052352</name>
</gene>
<comment type="caution">
    <text evidence="4">The sequence shown here is derived from an EMBL/GenBank/DDBJ whole genome shotgun (WGS) entry which is preliminary data.</text>
</comment>
<dbReference type="EMBL" id="NDHI03003332">
    <property type="protein sequence ID" value="PNJ84983.1"/>
    <property type="molecule type" value="Genomic_DNA"/>
</dbReference>
<evidence type="ECO:0000313" key="5">
    <source>
        <dbReference type="EMBL" id="PNJ84983.1"/>
    </source>
</evidence>
<evidence type="ECO:0000313" key="2">
    <source>
        <dbReference type="EMBL" id="PNJ84978.1"/>
    </source>
</evidence>
<evidence type="ECO:0000256" key="1">
    <source>
        <dbReference type="SAM" id="MobiDB-lite"/>
    </source>
</evidence>
<name>A0A2J8XSG4_PONAB</name>
<reference evidence="4" key="1">
    <citation type="submission" date="2017-12" db="EMBL/GenBank/DDBJ databases">
        <title>High-resolution comparative analysis of great ape genomes.</title>
        <authorList>
            <person name="Pollen A."/>
            <person name="Hastie A."/>
            <person name="Hormozdiari F."/>
            <person name="Dougherty M."/>
            <person name="Liu R."/>
            <person name="Chaisson M."/>
            <person name="Hoppe E."/>
            <person name="Hill C."/>
            <person name="Pang A."/>
            <person name="Hillier L."/>
            <person name="Baker C."/>
            <person name="Armstrong J."/>
            <person name="Shendure J."/>
            <person name="Paten B."/>
            <person name="Wilson R."/>
            <person name="Chao H."/>
            <person name="Schneider V."/>
            <person name="Ventura M."/>
            <person name="Kronenberg Z."/>
            <person name="Murali S."/>
            <person name="Gordon D."/>
            <person name="Cantsilieris S."/>
            <person name="Munson K."/>
            <person name="Nelson B."/>
            <person name="Raja A."/>
            <person name="Underwood J."/>
            <person name="Diekhans M."/>
            <person name="Fiddes I."/>
            <person name="Haussler D."/>
            <person name="Eichler E."/>
        </authorList>
    </citation>
    <scope>NUCLEOTIDE SEQUENCE [LARGE SCALE GENOMIC DNA]</scope>
    <source>
        <strain evidence="4">Susie</strain>
    </source>
</reference>
<accession>A0A2J8XSG4</accession>
<dbReference type="AlphaFoldDB" id="A0A2J8XSG4"/>
<protein>
    <submittedName>
        <fullName evidence="5">BRD9 isoform 15</fullName>
    </submittedName>
    <submittedName>
        <fullName evidence="6">BRD9 isoform 19</fullName>
    </submittedName>
    <submittedName>
        <fullName evidence="2">BRD9 isoform 2</fullName>
    </submittedName>
    <submittedName>
        <fullName evidence="3">BRD9 isoform 5</fullName>
    </submittedName>
    <submittedName>
        <fullName evidence="4">BRD9 isoform 7</fullName>
    </submittedName>
</protein>
<organism evidence="4">
    <name type="scientific">Pongo abelii</name>
    <name type="common">Sumatran orangutan</name>
    <name type="synonym">Pongo pygmaeus abelii</name>
    <dbReference type="NCBI Taxonomy" id="9601"/>
    <lineage>
        <taxon>Eukaryota</taxon>
        <taxon>Metazoa</taxon>
        <taxon>Chordata</taxon>
        <taxon>Craniata</taxon>
        <taxon>Vertebrata</taxon>
        <taxon>Euteleostomi</taxon>
        <taxon>Mammalia</taxon>
        <taxon>Eutheria</taxon>
        <taxon>Euarchontoglires</taxon>
        <taxon>Primates</taxon>
        <taxon>Haplorrhini</taxon>
        <taxon>Catarrhini</taxon>
        <taxon>Hominidae</taxon>
        <taxon>Pongo</taxon>
    </lineage>
</organism>
<feature type="compositionally biased region" description="Basic residues" evidence="1">
    <location>
        <begin position="12"/>
        <end position="27"/>
    </location>
</feature>
<proteinExistence type="predicted"/>
<evidence type="ECO:0000313" key="3">
    <source>
        <dbReference type="EMBL" id="PNJ84979.1"/>
    </source>
</evidence>
<sequence>MMTGQTMSERGTKKRKRRRRRSPRRRSIWTMRKEGSERKRRSGSERGSTVTRRERLRTLILGRRWRWSRPQIGQSERAGHSQFSVELKML</sequence>
<evidence type="ECO:0000313" key="4">
    <source>
        <dbReference type="EMBL" id="PNJ84980.1"/>
    </source>
</evidence>
<dbReference type="EMBL" id="NDHI03003332">
    <property type="protein sequence ID" value="PNJ84980.1"/>
    <property type="molecule type" value="Genomic_DNA"/>
</dbReference>
<feature type="region of interest" description="Disordered" evidence="1">
    <location>
        <begin position="1"/>
        <end position="53"/>
    </location>
</feature>
<dbReference type="EMBL" id="NDHI03003332">
    <property type="protein sequence ID" value="PNJ84978.1"/>
    <property type="molecule type" value="Genomic_DNA"/>
</dbReference>
<evidence type="ECO:0000313" key="6">
    <source>
        <dbReference type="EMBL" id="PNJ84985.1"/>
    </source>
</evidence>
<dbReference type="EMBL" id="NDHI03003332">
    <property type="protein sequence ID" value="PNJ84985.1"/>
    <property type="molecule type" value="Genomic_DNA"/>
</dbReference>